<dbReference type="AlphaFoldDB" id="A0A5M4B1D0"/>
<feature type="domain" description="Alcohol dehydrogenase-like N-terminal" evidence="3">
    <location>
        <begin position="27"/>
        <end position="134"/>
    </location>
</feature>
<dbReference type="InterPro" id="IPR013149">
    <property type="entry name" value="ADH-like_C"/>
</dbReference>
<dbReference type="EMBL" id="BLAX01000001">
    <property type="protein sequence ID" value="GET33613.1"/>
    <property type="molecule type" value="Genomic_DNA"/>
</dbReference>
<evidence type="ECO:0000256" key="1">
    <source>
        <dbReference type="ARBA" id="ARBA00023002"/>
    </source>
</evidence>
<dbReference type="PANTHER" id="PTHR43401:SF2">
    <property type="entry name" value="L-THREONINE 3-DEHYDROGENASE"/>
    <property type="match status" value="1"/>
</dbReference>
<keyword evidence="1" id="KW-0560">Oxidoreductase</keyword>
<dbReference type="Proteomes" id="UP000391834">
    <property type="component" value="Unassembled WGS sequence"/>
</dbReference>
<dbReference type="GO" id="GO:0016491">
    <property type="term" value="F:oxidoreductase activity"/>
    <property type="evidence" value="ECO:0007669"/>
    <property type="project" value="UniProtKB-KW"/>
</dbReference>
<evidence type="ECO:0000313" key="5">
    <source>
        <dbReference type="Proteomes" id="UP000391834"/>
    </source>
</evidence>
<dbReference type="Gene3D" id="3.40.50.720">
    <property type="entry name" value="NAD(P)-binding Rossmann-like Domain"/>
    <property type="match status" value="1"/>
</dbReference>
<accession>A0A5M4B1D0</accession>
<dbReference type="SUPFAM" id="SSF50129">
    <property type="entry name" value="GroES-like"/>
    <property type="match status" value="1"/>
</dbReference>
<name>A0A5M4B1D0_9BACT</name>
<keyword evidence="5" id="KW-1185">Reference proteome</keyword>
<dbReference type="SUPFAM" id="SSF51735">
    <property type="entry name" value="NAD(P)-binding Rossmann-fold domains"/>
    <property type="match status" value="1"/>
</dbReference>
<sequence>MKNQMKTIEIVEPGLIRINEREKPAPGAGEILLKVKYVGFCGSDLSSYLGKNPLVSYPRIPGHEISAVIEELGADVPESFLKGQQVTVVPYTHCGQCMACRQKRFNACENNETLGVQRDGAMAGYISVPWQKVLSEDALNEKQLALVEPLTVGFHAVDNGMVTDWDTVLVIGCGMIGYGAIVRANLRGATVIAADVDDVKLEKAKSAGANYVINSVRQDLHEELMKITRGNGPSVVVEAVGRPETYQAAIQEVSFAGRVVCIGYASDEIQFKTKLWVQKELKIMGSRNANPSDFESVIRFLKAGSLDETNLISDIVVPEEAGAAMQKWVENPGKVMKILVRF</sequence>
<comment type="caution">
    <text evidence="4">The sequence shown here is derived from an EMBL/GenBank/DDBJ whole genome shotgun (WGS) entry which is preliminary data.</text>
</comment>
<dbReference type="Gene3D" id="3.90.180.10">
    <property type="entry name" value="Medium-chain alcohol dehydrogenases, catalytic domain"/>
    <property type="match status" value="1"/>
</dbReference>
<feature type="domain" description="Alcohol dehydrogenase-like C-terminal" evidence="2">
    <location>
        <begin position="176"/>
        <end position="302"/>
    </location>
</feature>
<dbReference type="PANTHER" id="PTHR43401">
    <property type="entry name" value="L-THREONINE 3-DEHYDROGENASE"/>
    <property type="match status" value="1"/>
</dbReference>
<dbReference type="Pfam" id="PF00107">
    <property type="entry name" value="ADH_zinc_N"/>
    <property type="match status" value="1"/>
</dbReference>
<dbReference type="InterPro" id="IPR013154">
    <property type="entry name" value="ADH-like_N"/>
</dbReference>
<dbReference type="InterPro" id="IPR036291">
    <property type="entry name" value="NAD(P)-bd_dom_sf"/>
</dbReference>
<evidence type="ECO:0000259" key="3">
    <source>
        <dbReference type="Pfam" id="PF08240"/>
    </source>
</evidence>
<proteinExistence type="predicted"/>
<reference evidence="4 5" key="1">
    <citation type="submission" date="2019-10" db="EMBL/GenBank/DDBJ databases">
        <title>Prolixibacter strains distinguished by the presence of nitrate reductase genes were adept at nitrate-dependent anaerobic corrosion of metallic iron and carbon steel.</title>
        <authorList>
            <person name="Iino T."/>
            <person name="Shono N."/>
            <person name="Ito K."/>
            <person name="Nakamura R."/>
            <person name="Sueoka K."/>
            <person name="Harayama S."/>
            <person name="Ohkuma M."/>
        </authorList>
    </citation>
    <scope>NUCLEOTIDE SEQUENCE [LARGE SCALE GENOMIC DNA]</scope>
    <source>
        <strain evidence="4 5">JCM 13498</strain>
    </source>
</reference>
<evidence type="ECO:0000259" key="2">
    <source>
        <dbReference type="Pfam" id="PF00107"/>
    </source>
</evidence>
<dbReference type="Pfam" id="PF08240">
    <property type="entry name" value="ADH_N"/>
    <property type="match status" value="1"/>
</dbReference>
<dbReference type="InterPro" id="IPR050129">
    <property type="entry name" value="Zn_alcohol_dh"/>
</dbReference>
<organism evidence="4 5">
    <name type="scientific">Prolixibacter bellariivorans</name>
    <dbReference type="NCBI Taxonomy" id="314319"/>
    <lineage>
        <taxon>Bacteria</taxon>
        <taxon>Pseudomonadati</taxon>
        <taxon>Bacteroidota</taxon>
        <taxon>Bacteroidia</taxon>
        <taxon>Marinilabiliales</taxon>
        <taxon>Prolixibacteraceae</taxon>
        <taxon>Prolixibacter</taxon>
    </lineage>
</organism>
<protein>
    <submittedName>
        <fullName evidence="4">Sorbitol dehydrogenase</fullName>
    </submittedName>
</protein>
<dbReference type="InterPro" id="IPR011032">
    <property type="entry name" value="GroES-like_sf"/>
</dbReference>
<evidence type="ECO:0000313" key="4">
    <source>
        <dbReference type="EMBL" id="GET33613.1"/>
    </source>
</evidence>
<dbReference type="CDD" id="cd08261">
    <property type="entry name" value="Zn_ADH7"/>
    <property type="match status" value="1"/>
</dbReference>
<gene>
    <name evidence="4" type="ORF">PbJCM13498_24760</name>
</gene>